<protein>
    <submittedName>
        <fullName evidence="2">Uncharacterized protein</fullName>
    </submittedName>
</protein>
<name>A0A382RLZ3_9ZZZZ</name>
<sequence>MAPFGCHTFDSSRPITDSETAALPHYGNHDRMPKQVLQLELHKANRTYSSPNLHRDIQFSQSLTMD</sequence>
<evidence type="ECO:0000256" key="1">
    <source>
        <dbReference type="SAM" id="MobiDB-lite"/>
    </source>
</evidence>
<accession>A0A382RLZ3</accession>
<feature type="region of interest" description="Disordered" evidence="1">
    <location>
        <begin position="1"/>
        <end position="29"/>
    </location>
</feature>
<evidence type="ECO:0000313" key="2">
    <source>
        <dbReference type="EMBL" id="SVC98008.1"/>
    </source>
</evidence>
<organism evidence="2">
    <name type="scientific">marine metagenome</name>
    <dbReference type="NCBI Taxonomy" id="408172"/>
    <lineage>
        <taxon>unclassified sequences</taxon>
        <taxon>metagenomes</taxon>
        <taxon>ecological metagenomes</taxon>
    </lineage>
</organism>
<dbReference type="EMBL" id="UINC01122290">
    <property type="protein sequence ID" value="SVC98008.1"/>
    <property type="molecule type" value="Genomic_DNA"/>
</dbReference>
<dbReference type="AlphaFoldDB" id="A0A382RLZ3"/>
<gene>
    <name evidence="2" type="ORF">METZ01_LOCUS350862</name>
</gene>
<reference evidence="2" key="1">
    <citation type="submission" date="2018-05" db="EMBL/GenBank/DDBJ databases">
        <authorList>
            <person name="Lanie J.A."/>
            <person name="Ng W.-L."/>
            <person name="Kazmierczak K.M."/>
            <person name="Andrzejewski T.M."/>
            <person name="Davidsen T.M."/>
            <person name="Wayne K.J."/>
            <person name="Tettelin H."/>
            <person name="Glass J.I."/>
            <person name="Rusch D."/>
            <person name="Podicherti R."/>
            <person name="Tsui H.-C.T."/>
            <person name="Winkler M.E."/>
        </authorList>
    </citation>
    <scope>NUCLEOTIDE SEQUENCE</scope>
</reference>
<feature type="compositionally biased region" description="Polar residues" evidence="1">
    <location>
        <begin position="9"/>
        <end position="19"/>
    </location>
</feature>
<proteinExistence type="predicted"/>